<reference evidence="2 3" key="1">
    <citation type="submission" date="2008-07" db="EMBL/GenBank/DDBJ databases">
        <authorList>
            <person name="El-Sayed N."/>
            <person name="Caler E."/>
            <person name="Inman J."/>
            <person name="Amedeo P."/>
            <person name="Hass B."/>
            <person name="Wortman J."/>
        </authorList>
    </citation>
    <scope>NUCLEOTIDE SEQUENCE [LARGE SCALE GENOMIC DNA]</scope>
    <source>
        <strain evidence="3">ATCC 50983 / TXsc</strain>
    </source>
</reference>
<dbReference type="GeneID" id="9044052"/>
<protein>
    <submittedName>
        <fullName evidence="2">Uncharacterized protein</fullName>
    </submittedName>
</protein>
<feature type="compositionally biased region" description="Basic and acidic residues" evidence="1">
    <location>
        <begin position="225"/>
        <end position="235"/>
    </location>
</feature>
<accession>C5LQX7</accession>
<dbReference type="AlphaFoldDB" id="C5LQX7"/>
<feature type="region of interest" description="Disordered" evidence="1">
    <location>
        <begin position="210"/>
        <end position="274"/>
    </location>
</feature>
<dbReference type="EMBL" id="GG684654">
    <property type="protein sequence ID" value="EER00862.1"/>
    <property type="molecule type" value="Genomic_DNA"/>
</dbReference>
<dbReference type="OMA" id="VKENEQC"/>
<dbReference type="InParanoid" id="C5LQX7"/>
<feature type="compositionally biased region" description="Basic and acidic residues" evidence="1">
    <location>
        <begin position="259"/>
        <end position="274"/>
    </location>
</feature>
<dbReference type="Proteomes" id="UP000007800">
    <property type="component" value="Unassembled WGS sequence"/>
</dbReference>
<evidence type="ECO:0000313" key="2">
    <source>
        <dbReference type="EMBL" id="EER00862.1"/>
    </source>
</evidence>
<dbReference type="RefSeq" id="XP_002768144.1">
    <property type="nucleotide sequence ID" value="XM_002768098.1"/>
</dbReference>
<keyword evidence="3" id="KW-1185">Reference proteome</keyword>
<sequence>MSLLIHGCAGRGLGDSSTIEFVVNENESRQPLDSTRTSARSPRVDKIMPVVPKNITKACDEKGSKFYERVIRIKKKLEGDSDGLWGTLVESNSGSKTDDIETVTMLKEISKMNDEELPAEIGKAKCRVLESTGLQVIRKSGIYSALEKLVESTSSEDIVRPVAETVTKKLKERCEADLQTKKARRTVDVASKISSSGFTLTDLMDRCVRGNRMMPQSSLTTGKRKREDKEKEGRGRVKKKQPSTTAKPALVPPAPAMSEEERTRLREMKSILKG</sequence>
<evidence type="ECO:0000256" key="1">
    <source>
        <dbReference type="SAM" id="MobiDB-lite"/>
    </source>
</evidence>
<gene>
    <name evidence="2" type="ORF">Pmar_PMAR002932</name>
</gene>
<proteinExistence type="predicted"/>
<name>C5LQX7_PERM5</name>
<organism evidence="3">
    <name type="scientific">Perkinsus marinus (strain ATCC 50983 / TXsc)</name>
    <dbReference type="NCBI Taxonomy" id="423536"/>
    <lineage>
        <taxon>Eukaryota</taxon>
        <taxon>Sar</taxon>
        <taxon>Alveolata</taxon>
        <taxon>Perkinsozoa</taxon>
        <taxon>Perkinsea</taxon>
        <taxon>Perkinsida</taxon>
        <taxon>Perkinsidae</taxon>
        <taxon>Perkinsus</taxon>
    </lineage>
</organism>
<evidence type="ECO:0000313" key="3">
    <source>
        <dbReference type="Proteomes" id="UP000007800"/>
    </source>
</evidence>